<evidence type="ECO:0000256" key="3">
    <source>
        <dbReference type="ARBA" id="ARBA00023239"/>
    </source>
</evidence>
<dbReference type="GO" id="GO:0016832">
    <property type="term" value="F:aldehyde-lyase activity"/>
    <property type="evidence" value="ECO:0007669"/>
    <property type="project" value="TreeGrafter"/>
</dbReference>
<dbReference type="AlphaFoldDB" id="A0A225MSC4"/>
<keyword evidence="6" id="KW-1185">Reference proteome</keyword>
<keyword evidence="2" id="KW-0479">Metal-binding</keyword>
<dbReference type="PANTHER" id="PTHR30502">
    <property type="entry name" value="2-KETO-3-DEOXY-L-RHAMNONATE ALDOLASE"/>
    <property type="match status" value="1"/>
</dbReference>
<dbReference type="InterPro" id="IPR005000">
    <property type="entry name" value="Aldolase/citrate-lyase_domain"/>
</dbReference>
<dbReference type="GO" id="GO:0010124">
    <property type="term" value="P:phenylacetate catabolic process"/>
    <property type="evidence" value="ECO:0007669"/>
    <property type="project" value="InterPro"/>
</dbReference>
<dbReference type="Gene3D" id="3.20.20.60">
    <property type="entry name" value="Phosphoenolpyruvate-binding domains"/>
    <property type="match status" value="1"/>
</dbReference>
<comment type="caution">
    <text evidence="5">The sequence shown here is derived from an EMBL/GenBank/DDBJ whole genome shotgun (WGS) entry which is preliminary data.</text>
</comment>
<dbReference type="Proteomes" id="UP000214603">
    <property type="component" value="Unassembled WGS sequence"/>
</dbReference>
<dbReference type="EMBL" id="NJIH01000003">
    <property type="protein sequence ID" value="OWT64128.1"/>
    <property type="molecule type" value="Genomic_DNA"/>
</dbReference>
<evidence type="ECO:0000313" key="6">
    <source>
        <dbReference type="Proteomes" id="UP000214603"/>
    </source>
</evidence>
<dbReference type="InterPro" id="IPR012689">
    <property type="entry name" value="HpaI"/>
</dbReference>
<dbReference type="InterPro" id="IPR015813">
    <property type="entry name" value="Pyrv/PenolPyrv_kinase-like_dom"/>
</dbReference>
<dbReference type="NCBIfam" id="TIGR02311">
    <property type="entry name" value="HpaI"/>
    <property type="match status" value="1"/>
</dbReference>
<sequence length="269" mass="28184">MDILTNTFKQSLRQGKPQVGLWAALAHPLTAEICAGAGFDWILLDGEHAPNTLQTLLPQLQAAAPYPVAPVVRPSWNDPVQIKQILELGAQTLLIPMVQSGAEAAAAVAAVRYPPQGIRGVGSSIARSARWGRIPDYLQRANEQMCVLVQIETPQGVAALDDILATEGVDGVFIGPADLSANMGHLGQPGHPEVAKTIDDAITRIVRAGKAAGILHSNIEQARHYLELGATFVAVGVDATLLARAAEKLAGEFGRAPASAAPAKPAGPY</sequence>
<keyword evidence="3" id="KW-0456">Lyase</keyword>
<dbReference type="InterPro" id="IPR040442">
    <property type="entry name" value="Pyrv_kinase-like_dom_sf"/>
</dbReference>
<reference evidence="6" key="1">
    <citation type="submission" date="2017-06" db="EMBL/GenBank/DDBJ databases">
        <title>Herbaspirillum phytohormonus sp. nov., isolated from the root nodule of Robinia pseudoacacia in lead-zinc mine.</title>
        <authorList>
            <person name="Fan M."/>
            <person name="Lin Y."/>
        </authorList>
    </citation>
    <scope>NUCLEOTIDE SEQUENCE [LARGE SCALE GENOMIC DNA]</scope>
    <source>
        <strain evidence="6">SC-089</strain>
    </source>
</reference>
<dbReference type="GO" id="GO:0046872">
    <property type="term" value="F:metal ion binding"/>
    <property type="evidence" value="ECO:0007669"/>
    <property type="project" value="UniProtKB-KW"/>
</dbReference>
<dbReference type="Pfam" id="PF03328">
    <property type="entry name" value="HpcH_HpaI"/>
    <property type="match status" value="1"/>
</dbReference>
<dbReference type="GO" id="GO:0005737">
    <property type="term" value="C:cytoplasm"/>
    <property type="evidence" value="ECO:0007669"/>
    <property type="project" value="TreeGrafter"/>
</dbReference>
<organism evidence="5 6">
    <name type="scientific">Candidimonas nitroreducens</name>
    <dbReference type="NCBI Taxonomy" id="683354"/>
    <lineage>
        <taxon>Bacteria</taxon>
        <taxon>Pseudomonadati</taxon>
        <taxon>Pseudomonadota</taxon>
        <taxon>Betaproteobacteria</taxon>
        <taxon>Burkholderiales</taxon>
        <taxon>Alcaligenaceae</taxon>
        <taxon>Candidimonas</taxon>
    </lineage>
</organism>
<dbReference type="InterPro" id="IPR050251">
    <property type="entry name" value="HpcH-HpaI_aldolase"/>
</dbReference>
<feature type="domain" description="HpcH/HpaI aldolase/citrate lyase" evidence="4">
    <location>
        <begin position="18"/>
        <end position="244"/>
    </location>
</feature>
<dbReference type="RefSeq" id="WP_088602708.1">
    <property type="nucleotide sequence ID" value="NZ_NJIH01000003.1"/>
</dbReference>
<accession>A0A225MSC4</accession>
<proteinExistence type="inferred from homology"/>
<name>A0A225MSC4_9BURK</name>
<evidence type="ECO:0000256" key="2">
    <source>
        <dbReference type="ARBA" id="ARBA00022723"/>
    </source>
</evidence>
<comment type="similarity">
    <text evidence="1">Belongs to the HpcH/HpaI aldolase family.</text>
</comment>
<dbReference type="FunFam" id="3.20.20.60:FF:000004">
    <property type="entry name" value="5-keto-4-deoxy-D-glucarate aldolase"/>
    <property type="match status" value="1"/>
</dbReference>
<dbReference type="PANTHER" id="PTHR30502:SF0">
    <property type="entry name" value="PHOSPHOENOLPYRUVATE CARBOXYLASE FAMILY PROTEIN"/>
    <property type="match status" value="1"/>
</dbReference>
<gene>
    <name evidence="5" type="primary">hpaI</name>
    <name evidence="5" type="ORF">CEY11_03780</name>
</gene>
<evidence type="ECO:0000256" key="1">
    <source>
        <dbReference type="ARBA" id="ARBA00005568"/>
    </source>
</evidence>
<evidence type="ECO:0000313" key="5">
    <source>
        <dbReference type="EMBL" id="OWT64128.1"/>
    </source>
</evidence>
<protein>
    <submittedName>
        <fullName evidence="5">2,4-dihydroxyhept-2-ene-1,7-dioic acid aldolase</fullName>
    </submittedName>
</protein>
<dbReference type="OrthoDB" id="86160at2"/>
<dbReference type="SUPFAM" id="SSF51621">
    <property type="entry name" value="Phosphoenolpyruvate/pyruvate domain"/>
    <property type="match status" value="1"/>
</dbReference>
<evidence type="ECO:0000259" key="4">
    <source>
        <dbReference type="Pfam" id="PF03328"/>
    </source>
</evidence>